<evidence type="ECO:0000256" key="4">
    <source>
        <dbReference type="PROSITE-ProRule" id="PRU00335"/>
    </source>
</evidence>
<evidence type="ECO:0000259" key="5">
    <source>
        <dbReference type="PROSITE" id="PS50977"/>
    </source>
</evidence>
<keyword evidence="1" id="KW-0805">Transcription regulation</keyword>
<sequence length="206" mass="22189">MTATAAAAPSDAPARRGRPGYDRAAILGIAVTLFNEQGYDATSVADLAARLGVTKSALYHHFSSRDELLEQALDVALGGLEGVLAEPAATEGTPAERLDAVLRGAVRVLVDRLPYVTLLLRVRGNSDVERAALARRRAFDQAVTTLVREAQDAGLVRRDIDGAVTTRLVFGMINSLVEWYRPAGAIDRDRLTHDIVTIALDGMRTR</sequence>
<dbReference type="InterPro" id="IPR001647">
    <property type="entry name" value="HTH_TetR"/>
</dbReference>
<evidence type="ECO:0000313" key="7">
    <source>
        <dbReference type="Proteomes" id="UP000543598"/>
    </source>
</evidence>
<dbReference type="InterPro" id="IPR009057">
    <property type="entry name" value="Homeodomain-like_sf"/>
</dbReference>
<dbReference type="InterPro" id="IPR041490">
    <property type="entry name" value="KstR2_TetR_C"/>
</dbReference>
<dbReference type="InterPro" id="IPR050109">
    <property type="entry name" value="HTH-type_TetR-like_transc_reg"/>
</dbReference>
<feature type="DNA-binding region" description="H-T-H motif" evidence="4">
    <location>
        <begin position="43"/>
        <end position="62"/>
    </location>
</feature>
<dbReference type="PANTHER" id="PTHR30055:SF234">
    <property type="entry name" value="HTH-TYPE TRANSCRIPTIONAL REGULATOR BETI"/>
    <property type="match status" value="1"/>
</dbReference>
<evidence type="ECO:0000313" key="6">
    <source>
        <dbReference type="EMBL" id="NNH04851.1"/>
    </source>
</evidence>
<reference evidence="6 7" key="1">
    <citation type="submission" date="2020-05" db="EMBL/GenBank/DDBJ databases">
        <title>MicrobeNet Type strains.</title>
        <authorList>
            <person name="Nicholson A.C."/>
        </authorList>
    </citation>
    <scope>NUCLEOTIDE SEQUENCE [LARGE SCALE GENOMIC DNA]</scope>
    <source>
        <strain evidence="6 7">JCM 14282</strain>
    </source>
</reference>
<keyword evidence="3" id="KW-0804">Transcription</keyword>
<gene>
    <name evidence="6" type="ORF">HLA99_13440</name>
</gene>
<protein>
    <submittedName>
        <fullName evidence="6">TetR/AcrR family transcriptional regulator</fullName>
    </submittedName>
</protein>
<dbReference type="GO" id="GO:0003700">
    <property type="term" value="F:DNA-binding transcription factor activity"/>
    <property type="evidence" value="ECO:0007669"/>
    <property type="project" value="TreeGrafter"/>
</dbReference>
<evidence type="ECO:0000256" key="1">
    <source>
        <dbReference type="ARBA" id="ARBA00023015"/>
    </source>
</evidence>
<dbReference type="AlphaFoldDB" id="A0A7Y2M1L8"/>
<name>A0A7Y2M1L8_9MICO</name>
<evidence type="ECO:0000256" key="3">
    <source>
        <dbReference type="ARBA" id="ARBA00023163"/>
    </source>
</evidence>
<proteinExistence type="predicted"/>
<keyword evidence="2 4" id="KW-0238">DNA-binding</keyword>
<dbReference type="Gene3D" id="1.10.10.60">
    <property type="entry name" value="Homeodomain-like"/>
    <property type="match status" value="1"/>
</dbReference>
<dbReference type="Proteomes" id="UP000543598">
    <property type="component" value="Unassembled WGS sequence"/>
</dbReference>
<comment type="caution">
    <text evidence="6">The sequence shown here is derived from an EMBL/GenBank/DDBJ whole genome shotgun (WGS) entry which is preliminary data.</text>
</comment>
<dbReference type="GO" id="GO:0000976">
    <property type="term" value="F:transcription cis-regulatory region binding"/>
    <property type="evidence" value="ECO:0007669"/>
    <property type="project" value="TreeGrafter"/>
</dbReference>
<evidence type="ECO:0000256" key="2">
    <source>
        <dbReference type="ARBA" id="ARBA00023125"/>
    </source>
</evidence>
<dbReference type="EMBL" id="JABEMB010000024">
    <property type="protein sequence ID" value="NNH04851.1"/>
    <property type="molecule type" value="Genomic_DNA"/>
</dbReference>
<dbReference type="PROSITE" id="PS50977">
    <property type="entry name" value="HTH_TETR_2"/>
    <property type="match status" value="1"/>
</dbReference>
<dbReference type="SUPFAM" id="SSF48498">
    <property type="entry name" value="Tetracyclin repressor-like, C-terminal domain"/>
    <property type="match status" value="1"/>
</dbReference>
<dbReference type="SUPFAM" id="SSF46689">
    <property type="entry name" value="Homeodomain-like"/>
    <property type="match status" value="1"/>
</dbReference>
<dbReference type="PANTHER" id="PTHR30055">
    <property type="entry name" value="HTH-TYPE TRANSCRIPTIONAL REGULATOR RUTR"/>
    <property type="match status" value="1"/>
</dbReference>
<dbReference type="PRINTS" id="PR00455">
    <property type="entry name" value="HTHTETR"/>
</dbReference>
<dbReference type="RefSeq" id="WP_167038359.1">
    <property type="nucleotide sequence ID" value="NZ_BAAANA010000001.1"/>
</dbReference>
<dbReference type="Pfam" id="PF00440">
    <property type="entry name" value="TetR_N"/>
    <property type="match status" value="1"/>
</dbReference>
<dbReference type="Pfam" id="PF17932">
    <property type="entry name" value="TetR_C_24"/>
    <property type="match status" value="1"/>
</dbReference>
<dbReference type="InterPro" id="IPR036271">
    <property type="entry name" value="Tet_transcr_reg_TetR-rel_C_sf"/>
</dbReference>
<keyword evidence="7" id="KW-1185">Reference proteome</keyword>
<feature type="domain" description="HTH tetR-type" evidence="5">
    <location>
        <begin position="20"/>
        <end position="80"/>
    </location>
</feature>
<organism evidence="6 7">
    <name type="scientific">Microbacterium ulmi</name>
    <dbReference type="NCBI Taxonomy" id="179095"/>
    <lineage>
        <taxon>Bacteria</taxon>
        <taxon>Bacillati</taxon>
        <taxon>Actinomycetota</taxon>
        <taxon>Actinomycetes</taxon>
        <taxon>Micrococcales</taxon>
        <taxon>Microbacteriaceae</taxon>
        <taxon>Microbacterium</taxon>
    </lineage>
</organism>
<dbReference type="Gene3D" id="1.10.357.10">
    <property type="entry name" value="Tetracycline Repressor, domain 2"/>
    <property type="match status" value="1"/>
</dbReference>
<accession>A0A7Y2M1L8</accession>